<proteinExistence type="predicted"/>
<dbReference type="Proteomes" id="UP000321479">
    <property type="component" value="Chromosome"/>
</dbReference>
<dbReference type="InterPro" id="IPR025345">
    <property type="entry name" value="DUF4249"/>
</dbReference>
<dbReference type="Pfam" id="PF14054">
    <property type="entry name" value="DUF4249"/>
    <property type="match status" value="1"/>
</dbReference>
<dbReference type="KEGG" id="mgin:FRZ54_01910"/>
<evidence type="ECO:0000313" key="2">
    <source>
        <dbReference type="Proteomes" id="UP000321479"/>
    </source>
</evidence>
<reference evidence="1 2" key="1">
    <citation type="journal article" date="2017" name="Curr. Microbiol.">
        <title>Mucilaginibacter ginsenosidivorans sp. nov., Isolated from Soil of Ginseng Field.</title>
        <authorList>
            <person name="Kim M.M."/>
            <person name="Siddiqi M.Z."/>
            <person name="Im W.T."/>
        </authorList>
    </citation>
    <scope>NUCLEOTIDE SEQUENCE [LARGE SCALE GENOMIC DNA]</scope>
    <source>
        <strain evidence="1 2">Gsoil 3017</strain>
    </source>
</reference>
<name>A0A5B8UQN2_9SPHI</name>
<accession>A0A5B8UQN2</accession>
<dbReference type="AlphaFoldDB" id="A0A5B8UQN2"/>
<keyword evidence="2" id="KW-1185">Reference proteome</keyword>
<gene>
    <name evidence="1" type="ORF">FRZ54_01910</name>
</gene>
<evidence type="ECO:0000313" key="1">
    <source>
        <dbReference type="EMBL" id="QEC61387.1"/>
    </source>
</evidence>
<dbReference type="EMBL" id="CP042436">
    <property type="protein sequence ID" value="QEC61387.1"/>
    <property type="molecule type" value="Genomic_DNA"/>
</dbReference>
<protein>
    <submittedName>
        <fullName evidence="1">DUF4249 domain-containing protein</fullName>
    </submittedName>
</protein>
<organism evidence="1 2">
    <name type="scientific">Mucilaginibacter ginsenosidivorans</name>
    <dbReference type="NCBI Taxonomy" id="398053"/>
    <lineage>
        <taxon>Bacteria</taxon>
        <taxon>Pseudomonadati</taxon>
        <taxon>Bacteroidota</taxon>
        <taxon>Sphingobacteriia</taxon>
        <taxon>Sphingobacteriales</taxon>
        <taxon>Sphingobacteriaceae</taxon>
        <taxon>Mucilaginibacter</taxon>
    </lineage>
</organism>
<dbReference type="OrthoDB" id="1062680at2"/>
<sequence length="414" mass="45997">MCRLYPERHKYKAGVLGRRMRKVIFISLTIITWFGCKKPYLGPAASSGTAATGFLVVEGTINTGADSTIIRVSRTVPLGSARRSEPVTDATVMVESDAGGTYGLPSYGNGYYKTGPLNLSALNKYRLRITTVNGTAYQSDFVVVKNSPPIDSVYYRILNNGVEIYADTHDPSNNTKYYRWEYESTYQFHSAFYSFLRLVTSPQDTLLPRILPDQIYVCYRGSKATTILLNSSAKLTQDVIAQNPIAFIPSSSEELQDRYSILVKQYALTPEAFNYYQQLKKNTEQLGSIFDAQPSELPGNIHCLTNPAEPVLGYITAGASAQQRIYINNRDLPAWITNSPYTGCKLDTDLFVRPQGSQVINEVKDNIYTGAHMGIFTIEPPGSNHILGYGAAVPECVDCTLRGTNVRPSFWIDE</sequence>